<dbReference type="Proteomes" id="UP000712600">
    <property type="component" value="Unassembled WGS sequence"/>
</dbReference>
<name>A0A8S9NFF7_BRACR</name>
<proteinExistence type="predicted"/>
<dbReference type="AlphaFoldDB" id="A0A8S9NFF7"/>
<protein>
    <submittedName>
        <fullName evidence="1">Uncharacterized protein</fullName>
    </submittedName>
</protein>
<evidence type="ECO:0000313" key="2">
    <source>
        <dbReference type="Proteomes" id="UP000712600"/>
    </source>
</evidence>
<sequence>MVASRLVEFPEDIVDETELVIVEAVPALTEVVQDAPSSSESESEDDEIEYPVRKAKKKTLSPAHAKGNEVFDKKVENLVKLICDNFVFAKDMFKGGVTKAELKRLDGNLSAGLASMKELASSSLQYKDFVLATVSEMMKQMKSDILGSVGDGNAHVHVEGQHITPSTGNVSMPGTSKQPTIRVEEENAKTIGNVLEHLSHYSTPLDLQNMVL</sequence>
<comment type="caution">
    <text evidence="1">The sequence shown here is derived from an EMBL/GenBank/DDBJ whole genome shotgun (WGS) entry which is preliminary data.</text>
</comment>
<dbReference type="EMBL" id="QGKX02001621">
    <property type="protein sequence ID" value="KAF3503854.1"/>
    <property type="molecule type" value="Genomic_DNA"/>
</dbReference>
<evidence type="ECO:0000313" key="1">
    <source>
        <dbReference type="EMBL" id="KAF3503854.1"/>
    </source>
</evidence>
<reference evidence="1" key="1">
    <citation type="submission" date="2019-12" db="EMBL/GenBank/DDBJ databases">
        <title>Genome sequencing and annotation of Brassica cretica.</title>
        <authorList>
            <person name="Studholme D.J."/>
            <person name="Sarris P."/>
        </authorList>
    </citation>
    <scope>NUCLEOTIDE SEQUENCE</scope>
    <source>
        <strain evidence="1">PFS-109/04</strain>
        <tissue evidence="1">Leaf</tissue>
    </source>
</reference>
<gene>
    <name evidence="1" type="ORF">F2Q69_00040345</name>
</gene>
<accession>A0A8S9NFF7</accession>
<organism evidence="1 2">
    <name type="scientific">Brassica cretica</name>
    <name type="common">Mustard</name>
    <dbReference type="NCBI Taxonomy" id="69181"/>
    <lineage>
        <taxon>Eukaryota</taxon>
        <taxon>Viridiplantae</taxon>
        <taxon>Streptophyta</taxon>
        <taxon>Embryophyta</taxon>
        <taxon>Tracheophyta</taxon>
        <taxon>Spermatophyta</taxon>
        <taxon>Magnoliopsida</taxon>
        <taxon>eudicotyledons</taxon>
        <taxon>Gunneridae</taxon>
        <taxon>Pentapetalae</taxon>
        <taxon>rosids</taxon>
        <taxon>malvids</taxon>
        <taxon>Brassicales</taxon>
        <taxon>Brassicaceae</taxon>
        <taxon>Brassiceae</taxon>
        <taxon>Brassica</taxon>
    </lineage>
</organism>